<dbReference type="GO" id="GO:0072659">
    <property type="term" value="P:protein localization to plasma membrane"/>
    <property type="evidence" value="ECO:0007669"/>
    <property type="project" value="TreeGrafter"/>
</dbReference>
<keyword evidence="7 9" id="KW-1133">Transmembrane helix</keyword>
<comment type="caution">
    <text evidence="10">The sequence shown here is derived from an EMBL/GenBank/DDBJ whole genome shotgun (WGS) entry which is preliminary data.</text>
</comment>
<dbReference type="PANTHER" id="PTHR20661">
    <property type="entry name" value="PHOSPHATIDYLINOSITOL-GLYCAN BIOSYNTHESIS CLASS W PROTEIN"/>
    <property type="match status" value="1"/>
</dbReference>
<comment type="function">
    <text evidence="1">Probable acetyltransferase, which acetylates the inositol ring of phosphatidylinositol during biosynthesis of GPI-anchor.</text>
</comment>
<comment type="subcellular location">
    <subcellularLocation>
        <location evidence="2 9">Endoplasmic reticulum membrane</location>
        <topology evidence="2 9">Multi-pass membrane protein</topology>
    </subcellularLocation>
</comment>
<evidence type="ECO:0000256" key="7">
    <source>
        <dbReference type="ARBA" id="ARBA00022989"/>
    </source>
</evidence>
<evidence type="ECO:0000256" key="8">
    <source>
        <dbReference type="ARBA" id="ARBA00023136"/>
    </source>
</evidence>
<evidence type="ECO:0000256" key="2">
    <source>
        <dbReference type="ARBA" id="ARBA00004477"/>
    </source>
</evidence>
<dbReference type="Pfam" id="PF06423">
    <property type="entry name" value="GWT1"/>
    <property type="match status" value="1"/>
</dbReference>
<accession>A0AAD9EAF7</accession>
<comment type="pathway">
    <text evidence="3 9">Glycolipid biosynthesis; glycosylphosphatidylinositol-anchor biosynthesis.</text>
</comment>
<evidence type="ECO:0000256" key="6">
    <source>
        <dbReference type="ARBA" id="ARBA00022692"/>
    </source>
</evidence>
<dbReference type="AlphaFoldDB" id="A0AAD9EAF7"/>
<dbReference type="Proteomes" id="UP001243330">
    <property type="component" value="Unassembled WGS sequence"/>
</dbReference>
<dbReference type="GO" id="GO:0032216">
    <property type="term" value="F:glucosaminyl-phosphatidylinositol O-acyltransferase activity"/>
    <property type="evidence" value="ECO:0007669"/>
    <property type="project" value="TreeGrafter"/>
</dbReference>
<evidence type="ECO:0000256" key="4">
    <source>
        <dbReference type="ARBA" id="ARBA00007559"/>
    </source>
</evidence>
<feature type="transmembrane region" description="Helical" evidence="9">
    <location>
        <begin position="230"/>
        <end position="249"/>
    </location>
</feature>
<name>A0AAD9EAF7_9PEZI</name>
<keyword evidence="5 9" id="KW-0337">GPI-anchor biosynthesis</keyword>
<comment type="function">
    <text evidence="9">A acetyltransferase, which acetylates the inositol ring of phosphatidylinositol during biosynthesis of GPI-anchor.</text>
</comment>
<evidence type="ECO:0000313" key="11">
    <source>
        <dbReference type="Proteomes" id="UP001243330"/>
    </source>
</evidence>
<feature type="transmembrane region" description="Helical" evidence="9">
    <location>
        <begin position="441"/>
        <end position="459"/>
    </location>
</feature>
<sequence>MRCRSLVVLFGRNFGDVPVGIDTSPTLSKGPPTPSFTRPFARLSKQTHLQKWYRACRRVFEKKKNRPLLGLPSIHRIHPVPISFDPHPSIANMSAATVESYKKLKEDFVSNLSGGPPSEINYVTAVAPVAVLLWSVLQSRQSFFKPYTPLAGLVDYLLNVTAILLSTTLYASSPLLLNLLLLAPAVVVYAFPPNTRRKKPVVPPNAKSKAAAQGPLPALSVKPFLTHYRGSMMVVTCIAILAVDFRLFPRRFAKVETWGTSLMDMGVGSFVYSAGVIAARPVLKERAEGRSTPLATRLAASMRHSLPLLFLGVIRLLSVKGLDYAEHVTEYGVHWNFFFTLGLLPPFVAIFQSALKIVPSYAALAVILGGLYQVVLESTSLKAFILTAPRTDLISKNREGIFSFIGYLAIFLAGQDTGMYILPRSVNPKSDSTPATQRKTLIMMMAIWSAVWTGLYFLSTSYSYGDGLSVSRRMANLPYILWTAAFNSTQILAYCIVDTVFFPSFYNATDAKSEKEAYETATSRVFRAYNRNGLFLFLIANLLTGLVNMTVPTLDVSPLATMGILMAYSGSLTALALALDAYNINIKL</sequence>
<feature type="transmembrane region" description="Helical" evidence="9">
    <location>
        <begin position="401"/>
        <end position="421"/>
    </location>
</feature>
<keyword evidence="9" id="KW-0012">Acyltransferase</keyword>
<comment type="caution">
    <text evidence="9">Lacks conserved residue(s) required for the propagation of feature annotation.</text>
</comment>
<evidence type="ECO:0000256" key="3">
    <source>
        <dbReference type="ARBA" id="ARBA00004687"/>
    </source>
</evidence>
<evidence type="ECO:0000256" key="1">
    <source>
        <dbReference type="ARBA" id="ARBA00002531"/>
    </source>
</evidence>
<protein>
    <recommendedName>
        <fullName evidence="9">GPI-anchored wall transfer protein</fullName>
        <ecNumber evidence="9">2.3.-.-</ecNumber>
    </recommendedName>
</protein>
<proteinExistence type="inferred from homology"/>
<keyword evidence="11" id="KW-1185">Reference proteome</keyword>
<dbReference type="GO" id="GO:0006506">
    <property type="term" value="P:GPI anchor biosynthetic process"/>
    <property type="evidence" value="ECO:0007669"/>
    <property type="project" value="UniProtKB-KW"/>
</dbReference>
<organism evidence="10 11">
    <name type="scientific">Colletotrichum chrysophilum</name>
    <dbReference type="NCBI Taxonomy" id="1836956"/>
    <lineage>
        <taxon>Eukaryota</taxon>
        <taxon>Fungi</taxon>
        <taxon>Dikarya</taxon>
        <taxon>Ascomycota</taxon>
        <taxon>Pezizomycotina</taxon>
        <taxon>Sordariomycetes</taxon>
        <taxon>Hypocreomycetidae</taxon>
        <taxon>Glomerellales</taxon>
        <taxon>Glomerellaceae</taxon>
        <taxon>Colletotrichum</taxon>
        <taxon>Colletotrichum gloeosporioides species complex</taxon>
    </lineage>
</organism>
<dbReference type="GO" id="GO:0005789">
    <property type="term" value="C:endoplasmic reticulum membrane"/>
    <property type="evidence" value="ECO:0007669"/>
    <property type="project" value="UniProtKB-SubCell"/>
</dbReference>
<dbReference type="EC" id="2.3.-.-" evidence="9"/>
<keyword evidence="9" id="KW-0808">Transferase</keyword>
<evidence type="ECO:0000256" key="9">
    <source>
        <dbReference type="RuleBase" id="RU280819"/>
    </source>
</evidence>
<keyword evidence="6 9" id="KW-0812">Transmembrane</keyword>
<gene>
    <name evidence="10" type="ORF">CCHR01_15997</name>
</gene>
<feature type="transmembrane region" description="Helical" evidence="9">
    <location>
        <begin position="534"/>
        <end position="554"/>
    </location>
</feature>
<reference evidence="10" key="1">
    <citation type="submission" date="2023-01" db="EMBL/GenBank/DDBJ databases">
        <title>Colletotrichum chrysophilum M932 genome sequence.</title>
        <authorList>
            <person name="Baroncelli R."/>
        </authorList>
    </citation>
    <scope>NUCLEOTIDE SEQUENCE</scope>
    <source>
        <strain evidence="10">M932</strain>
    </source>
</reference>
<dbReference type="InterPro" id="IPR009447">
    <property type="entry name" value="PIGW/GWT1"/>
</dbReference>
<keyword evidence="8 9" id="KW-0472">Membrane</keyword>
<evidence type="ECO:0000313" key="10">
    <source>
        <dbReference type="EMBL" id="KAK1841380.1"/>
    </source>
</evidence>
<evidence type="ECO:0000256" key="5">
    <source>
        <dbReference type="ARBA" id="ARBA00022502"/>
    </source>
</evidence>
<feature type="transmembrane region" description="Helical" evidence="9">
    <location>
        <begin position="175"/>
        <end position="191"/>
    </location>
</feature>
<feature type="transmembrane region" description="Helical" evidence="9">
    <location>
        <begin position="358"/>
        <end position="376"/>
    </location>
</feature>
<dbReference type="PANTHER" id="PTHR20661:SF0">
    <property type="entry name" value="PHOSPHATIDYLINOSITOL-GLYCAN BIOSYNTHESIS CLASS W PROTEIN"/>
    <property type="match status" value="1"/>
</dbReference>
<feature type="transmembrane region" description="Helical" evidence="9">
    <location>
        <begin position="334"/>
        <end position="351"/>
    </location>
</feature>
<comment type="similarity">
    <text evidence="4 9">Belongs to the PIGW family.</text>
</comment>
<dbReference type="EMBL" id="JAQOWY010000485">
    <property type="protein sequence ID" value="KAK1841380.1"/>
    <property type="molecule type" value="Genomic_DNA"/>
</dbReference>
<feature type="transmembrane region" description="Helical" evidence="9">
    <location>
        <begin position="560"/>
        <end position="582"/>
    </location>
</feature>
<keyword evidence="9" id="KW-0256">Endoplasmic reticulum</keyword>